<keyword evidence="3" id="KW-1185">Reference proteome</keyword>
<feature type="compositionally biased region" description="Polar residues" evidence="1">
    <location>
        <begin position="40"/>
        <end position="50"/>
    </location>
</feature>
<gene>
    <name evidence="2" type="ORF">FYJ73_09075</name>
</gene>
<comment type="caution">
    <text evidence="2">The sequence shown here is derived from an EMBL/GenBank/DDBJ whole genome shotgun (WGS) entry which is preliminary data.</text>
</comment>
<feature type="region of interest" description="Disordered" evidence="1">
    <location>
        <begin position="37"/>
        <end position="68"/>
    </location>
</feature>
<sequence>MKKKIYLSPSIKVKAVEPEGIMAGSGSITIGISEEPATGAANSKGNSFITSDESSSFGSGSLWSGSEE</sequence>
<dbReference type="Proteomes" id="UP000438914">
    <property type="component" value="Unassembled WGS sequence"/>
</dbReference>
<dbReference type="RefSeq" id="WP_154534387.1">
    <property type="nucleotide sequence ID" value="NZ_VUNG01000021.1"/>
</dbReference>
<feature type="compositionally biased region" description="Low complexity" evidence="1">
    <location>
        <begin position="51"/>
        <end position="68"/>
    </location>
</feature>
<organism evidence="2 3">
    <name type="scientific">Hallella mizrahii</name>
    <dbReference type="NCBI Taxonomy" id="2606637"/>
    <lineage>
        <taxon>Bacteria</taxon>
        <taxon>Pseudomonadati</taxon>
        <taxon>Bacteroidota</taxon>
        <taxon>Bacteroidia</taxon>
        <taxon>Bacteroidales</taxon>
        <taxon>Prevotellaceae</taxon>
        <taxon>Hallella</taxon>
    </lineage>
</organism>
<dbReference type="EMBL" id="VUNG01000021">
    <property type="protein sequence ID" value="MST84815.1"/>
    <property type="molecule type" value="Genomic_DNA"/>
</dbReference>
<evidence type="ECO:0000256" key="1">
    <source>
        <dbReference type="SAM" id="MobiDB-lite"/>
    </source>
</evidence>
<evidence type="ECO:0000313" key="3">
    <source>
        <dbReference type="Proteomes" id="UP000438914"/>
    </source>
</evidence>
<reference evidence="2 3" key="1">
    <citation type="submission" date="2019-08" db="EMBL/GenBank/DDBJ databases">
        <title>In-depth cultivation of the pig gut microbiome towards novel bacterial diversity and tailored functional studies.</title>
        <authorList>
            <person name="Wylensek D."/>
            <person name="Hitch T.C.A."/>
            <person name="Clavel T."/>
        </authorList>
    </citation>
    <scope>NUCLEOTIDE SEQUENCE [LARGE SCALE GENOMIC DNA]</scope>
    <source>
        <strain evidence="2 3">LKV-178-WT-2A</strain>
    </source>
</reference>
<name>A0A7K0KH76_9BACT</name>
<dbReference type="AlphaFoldDB" id="A0A7K0KH76"/>
<protein>
    <submittedName>
        <fullName evidence="2">Toxin PIN</fullName>
    </submittedName>
</protein>
<proteinExistence type="predicted"/>
<evidence type="ECO:0000313" key="2">
    <source>
        <dbReference type="EMBL" id="MST84815.1"/>
    </source>
</evidence>
<accession>A0A7K0KH76</accession>